<dbReference type="EMBL" id="SMFK01000010">
    <property type="protein sequence ID" value="TDD95517.1"/>
    <property type="molecule type" value="Genomic_DNA"/>
</dbReference>
<evidence type="ECO:0000313" key="1">
    <source>
        <dbReference type="EMBL" id="TDD95517.1"/>
    </source>
</evidence>
<comment type="caution">
    <text evidence="1">The sequence shown here is derived from an EMBL/GenBank/DDBJ whole genome shotgun (WGS) entry which is preliminary data.</text>
</comment>
<sequence>MKTNIKYIIGAFFLLFFLVTSCTEETYSLGELKAPTNIVINTEVVGKDATHPNGNGTGQVKISITGDNILGSKIDYDANNAVEWVILPSNSVTKTFDSATGINTYKVTVVVSGIGGTSTNLTKDITVRYDFTPDPVIVTNVTNNSSKSWVVDKSVAGHLGVGPWSGSVTPEWYAAAINEKAACCNCLYTTKFTFAKVAATGTYTLTVASPDGIFTKTGALAGGLPGIPATGDEGCYPYAGGTSDFVFSGSSTGIAASTPSTQVAIKLSGTNTFIGYGATLKAYEIMVVTPTYMYLRVQGTETGNAWYLKLKPAL</sequence>
<gene>
    <name evidence="1" type="ORF">E0F76_13705</name>
</gene>
<reference evidence="1 2" key="1">
    <citation type="submission" date="2019-03" db="EMBL/GenBank/DDBJ databases">
        <title>Flavobacterium AR-3-4 sp. nov. isolated from arctic soil.</title>
        <authorList>
            <person name="Chaudhary D.K."/>
        </authorList>
    </citation>
    <scope>NUCLEOTIDE SEQUENCE [LARGE SCALE GENOMIC DNA]</scope>
    <source>
        <strain evidence="1 2">AR-3-4</strain>
    </source>
</reference>
<dbReference type="AlphaFoldDB" id="A0A4V2YZ43"/>
<dbReference type="Proteomes" id="UP000295479">
    <property type="component" value="Unassembled WGS sequence"/>
</dbReference>
<name>A0A4V2YZ43_9FLAO</name>
<organism evidence="1 2">
    <name type="scientific">Flavobacterium cellulosilyticum</name>
    <dbReference type="NCBI Taxonomy" id="2541731"/>
    <lineage>
        <taxon>Bacteria</taxon>
        <taxon>Pseudomonadati</taxon>
        <taxon>Bacteroidota</taxon>
        <taxon>Flavobacteriia</taxon>
        <taxon>Flavobacteriales</taxon>
        <taxon>Flavobacteriaceae</taxon>
        <taxon>Flavobacterium</taxon>
    </lineage>
</organism>
<dbReference type="RefSeq" id="WP_132007130.1">
    <property type="nucleotide sequence ID" value="NZ_SMFK01000010.1"/>
</dbReference>
<proteinExistence type="predicted"/>
<dbReference type="OrthoDB" id="9809583at2"/>
<protein>
    <submittedName>
        <fullName evidence="1">Uncharacterized protein</fullName>
    </submittedName>
</protein>
<accession>A0A4V2YZ43</accession>
<keyword evidence="2" id="KW-1185">Reference proteome</keyword>
<dbReference type="PROSITE" id="PS51257">
    <property type="entry name" value="PROKAR_LIPOPROTEIN"/>
    <property type="match status" value="1"/>
</dbReference>
<evidence type="ECO:0000313" key="2">
    <source>
        <dbReference type="Proteomes" id="UP000295479"/>
    </source>
</evidence>